<organism evidence="1 2">
    <name type="scientific">Dentiscutata erythropus</name>
    <dbReference type="NCBI Taxonomy" id="1348616"/>
    <lineage>
        <taxon>Eukaryota</taxon>
        <taxon>Fungi</taxon>
        <taxon>Fungi incertae sedis</taxon>
        <taxon>Mucoromycota</taxon>
        <taxon>Glomeromycotina</taxon>
        <taxon>Glomeromycetes</taxon>
        <taxon>Diversisporales</taxon>
        <taxon>Gigasporaceae</taxon>
        <taxon>Dentiscutata</taxon>
    </lineage>
</organism>
<sequence length="55" mass="6481">MSSEDRLETIVDICRKTTLSKSEQLNLSVHDFESFIQVEIFKEIDHRSVEQSILR</sequence>
<evidence type="ECO:0000313" key="1">
    <source>
        <dbReference type="EMBL" id="CAG8710991.1"/>
    </source>
</evidence>
<gene>
    <name evidence="1" type="ORF">DERYTH_LOCUS13588</name>
</gene>
<proteinExistence type="predicted"/>
<dbReference type="EMBL" id="CAJVPY010009642">
    <property type="protein sequence ID" value="CAG8710991.1"/>
    <property type="molecule type" value="Genomic_DNA"/>
</dbReference>
<comment type="caution">
    <text evidence="1">The sequence shown here is derived from an EMBL/GenBank/DDBJ whole genome shotgun (WGS) entry which is preliminary data.</text>
</comment>
<reference evidence="1" key="1">
    <citation type="submission" date="2021-06" db="EMBL/GenBank/DDBJ databases">
        <authorList>
            <person name="Kallberg Y."/>
            <person name="Tangrot J."/>
            <person name="Rosling A."/>
        </authorList>
    </citation>
    <scope>NUCLEOTIDE SEQUENCE</scope>
    <source>
        <strain evidence="1">MA453B</strain>
    </source>
</reference>
<protein>
    <submittedName>
        <fullName evidence="1">25253_t:CDS:1</fullName>
    </submittedName>
</protein>
<keyword evidence="2" id="KW-1185">Reference proteome</keyword>
<dbReference type="AlphaFoldDB" id="A0A9N9N856"/>
<accession>A0A9N9N856</accession>
<dbReference type="Proteomes" id="UP000789405">
    <property type="component" value="Unassembled WGS sequence"/>
</dbReference>
<name>A0A9N9N856_9GLOM</name>
<evidence type="ECO:0000313" key="2">
    <source>
        <dbReference type="Proteomes" id="UP000789405"/>
    </source>
</evidence>